<gene>
    <name evidence="1" type="ORF">Aci05_062</name>
</gene>
<dbReference type="Proteomes" id="UP000269940">
    <property type="component" value="Segment"/>
</dbReference>
<name>A0A386KDJ5_9CAUD</name>
<organism evidence="1 2">
    <name type="scientific">Acinetobacter phage vB_AbaM_B09_Aci05</name>
    <dbReference type="NCBI Taxonomy" id="2315458"/>
    <lineage>
        <taxon>Viruses</taxon>
        <taxon>Duplodnaviria</taxon>
        <taxon>Heunggongvirae</taxon>
        <taxon>Uroviricota</taxon>
        <taxon>Caudoviricetes</taxon>
        <taxon>Saclayvirus</taxon>
        <taxon>Saclayvirus Aci05</taxon>
    </lineage>
</organism>
<dbReference type="EMBL" id="MH746814">
    <property type="protein sequence ID" value="AYD82374.1"/>
    <property type="molecule type" value="Genomic_DNA"/>
</dbReference>
<sequence>MSDFKIQVKLKKEVIKLRFETFRNPRGRVHIQIYDDLDRTTKITFDKVKTYIPSTLLSRWVNFHMKDKLLKLAGKGSSVEYISKNGNVWRYRENVQYFGLHDIVKSNGQTVRVSIDDSIGMKKVVDIINAIGYDVIVDYDTVKNRMISIVLEEKSYA</sequence>
<reference evidence="1 2" key="1">
    <citation type="submission" date="2018-08" db="EMBL/GenBank/DDBJ databases">
        <title>Complete genome sequence of five Acinetobacter baumannii phages from Abidjan, Cote d'Ivoire.</title>
        <authorList>
            <person name="Essoh C."/>
            <person name="Vernadet J.-P."/>
            <person name="Vergnaud G."/>
            <person name="Resch G."/>
            <person name="Pourcel C."/>
        </authorList>
    </citation>
    <scope>NUCLEOTIDE SEQUENCE [LARGE SCALE GENOMIC DNA]</scope>
</reference>
<protein>
    <submittedName>
        <fullName evidence="1">Uncharacterized protein</fullName>
    </submittedName>
</protein>
<keyword evidence="2" id="KW-1185">Reference proteome</keyword>
<evidence type="ECO:0000313" key="2">
    <source>
        <dbReference type="Proteomes" id="UP000269940"/>
    </source>
</evidence>
<accession>A0A386KDJ5</accession>
<evidence type="ECO:0000313" key="1">
    <source>
        <dbReference type="EMBL" id="AYD82374.1"/>
    </source>
</evidence>
<proteinExistence type="predicted"/>